<dbReference type="GO" id="GO:0005524">
    <property type="term" value="F:ATP binding"/>
    <property type="evidence" value="ECO:0007669"/>
    <property type="project" value="UniProtKB-KW"/>
</dbReference>
<evidence type="ECO:0000256" key="18">
    <source>
        <dbReference type="SAM" id="Coils"/>
    </source>
</evidence>
<dbReference type="GO" id="GO:0004176">
    <property type="term" value="F:ATP-dependent peptidase activity"/>
    <property type="evidence" value="ECO:0007669"/>
    <property type="project" value="UniProtKB-UniRule"/>
</dbReference>
<evidence type="ECO:0000256" key="15">
    <source>
        <dbReference type="PROSITE-ProRule" id="PRU01122"/>
    </source>
</evidence>
<evidence type="ECO:0000256" key="14">
    <source>
        <dbReference type="ARBA" id="ARBA00050665"/>
    </source>
</evidence>
<dbReference type="FunFam" id="3.40.50.300:FF:000021">
    <property type="entry name" value="Lon protease homolog"/>
    <property type="match status" value="1"/>
</dbReference>
<dbReference type="InterPro" id="IPR020568">
    <property type="entry name" value="Ribosomal_Su5_D2-typ_SF"/>
</dbReference>
<evidence type="ECO:0000256" key="6">
    <source>
        <dbReference type="ARBA" id="ARBA00022670"/>
    </source>
</evidence>
<keyword evidence="7" id="KW-0677">Repeat</keyword>
<comment type="subcellular location">
    <subcellularLocation>
        <location evidence="2">Cytoplasm</location>
    </subcellularLocation>
    <subcellularLocation>
        <location evidence="1">Nucleus envelope</location>
    </subcellularLocation>
</comment>
<dbReference type="FunFam" id="1.25.10.10:FF:000027">
    <property type="entry name" value="Importin subunit beta-1"/>
    <property type="match status" value="1"/>
</dbReference>
<dbReference type="Proteomes" id="UP000310158">
    <property type="component" value="Unassembled WGS sequence"/>
</dbReference>
<dbReference type="Pfam" id="PF03810">
    <property type="entry name" value="IBN_N"/>
    <property type="match status" value="1"/>
</dbReference>
<comment type="similarity">
    <text evidence="15 16">Belongs to the peptidase S16 family.</text>
</comment>
<dbReference type="SUPFAM" id="SSF48371">
    <property type="entry name" value="ARM repeat"/>
    <property type="match status" value="1"/>
</dbReference>
<reference evidence="22 23" key="1">
    <citation type="submission" date="2019-02" db="EMBL/GenBank/DDBJ databases">
        <title>Genome sequencing of the rare red list fungi Bondarzewia mesenterica.</title>
        <authorList>
            <person name="Buettner E."/>
            <person name="Kellner H."/>
        </authorList>
    </citation>
    <scope>NUCLEOTIDE SEQUENCE [LARGE SCALE GENOMIC DNA]</scope>
    <source>
        <strain evidence="22 23">DSM 108281</strain>
    </source>
</reference>
<dbReference type="GO" id="GO:0016887">
    <property type="term" value="F:ATP hydrolysis activity"/>
    <property type="evidence" value="ECO:0007669"/>
    <property type="project" value="InterPro"/>
</dbReference>
<dbReference type="Gene3D" id="1.20.5.5270">
    <property type="match status" value="1"/>
</dbReference>
<dbReference type="Gene3D" id="1.25.10.10">
    <property type="entry name" value="Leucine-rich Repeat Variant"/>
    <property type="match status" value="1"/>
</dbReference>
<dbReference type="InterPro" id="IPR001494">
    <property type="entry name" value="Importin-beta_N"/>
</dbReference>
<evidence type="ECO:0000256" key="16">
    <source>
        <dbReference type="RuleBase" id="RU000591"/>
    </source>
</evidence>
<dbReference type="PANTHER" id="PTHR10046">
    <property type="entry name" value="ATP DEPENDENT LON PROTEASE FAMILY MEMBER"/>
    <property type="match status" value="1"/>
</dbReference>
<dbReference type="EMBL" id="SGPL01000109">
    <property type="protein sequence ID" value="THH17489.1"/>
    <property type="molecule type" value="Genomic_DNA"/>
</dbReference>
<dbReference type="SMART" id="SM00913">
    <property type="entry name" value="IBN_N"/>
    <property type="match status" value="1"/>
</dbReference>
<evidence type="ECO:0000256" key="8">
    <source>
        <dbReference type="ARBA" id="ARBA00022741"/>
    </source>
</evidence>
<keyword evidence="10 15" id="KW-0720">Serine protease</keyword>
<evidence type="ECO:0000256" key="12">
    <source>
        <dbReference type="ARBA" id="ARBA00022927"/>
    </source>
</evidence>
<dbReference type="OrthoDB" id="10263328at2759"/>
<dbReference type="PROSITE" id="PS51786">
    <property type="entry name" value="LON_PROTEOLYTIC"/>
    <property type="match status" value="1"/>
</dbReference>
<dbReference type="GO" id="GO:0031267">
    <property type="term" value="F:small GTPase binding"/>
    <property type="evidence" value="ECO:0007669"/>
    <property type="project" value="InterPro"/>
</dbReference>
<dbReference type="InterPro" id="IPR003111">
    <property type="entry name" value="Lon_prtase_N"/>
</dbReference>
<dbReference type="Pfam" id="PF25574">
    <property type="entry name" value="TPR_IMB1"/>
    <property type="match status" value="2"/>
</dbReference>
<keyword evidence="4" id="KW-0813">Transport</keyword>
<dbReference type="PRINTS" id="PR00830">
    <property type="entry name" value="ENDOLAPTASE"/>
</dbReference>
<keyword evidence="13" id="KW-0539">Nucleus</keyword>
<keyword evidence="5" id="KW-0963">Cytoplasm</keyword>
<organism evidence="22 23">
    <name type="scientific">Bondarzewia mesenterica</name>
    <dbReference type="NCBI Taxonomy" id="1095465"/>
    <lineage>
        <taxon>Eukaryota</taxon>
        <taxon>Fungi</taxon>
        <taxon>Dikarya</taxon>
        <taxon>Basidiomycota</taxon>
        <taxon>Agaricomycotina</taxon>
        <taxon>Agaricomycetes</taxon>
        <taxon>Russulales</taxon>
        <taxon>Bondarzewiaceae</taxon>
        <taxon>Bondarzewia</taxon>
    </lineage>
</organism>
<evidence type="ECO:0000256" key="7">
    <source>
        <dbReference type="ARBA" id="ARBA00022737"/>
    </source>
</evidence>
<protein>
    <recommendedName>
        <fullName evidence="17">Lon protease homolog</fullName>
        <ecNumber evidence="17">3.4.21.-</ecNumber>
    </recommendedName>
</protein>
<evidence type="ECO:0000256" key="4">
    <source>
        <dbReference type="ARBA" id="ARBA00022448"/>
    </source>
</evidence>
<dbReference type="InterPro" id="IPR014721">
    <property type="entry name" value="Ribsml_uS5_D2-typ_fold_subgr"/>
</dbReference>
<dbReference type="Gene3D" id="1.10.8.60">
    <property type="match status" value="1"/>
</dbReference>
<dbReference type="InterPro" id="IPR008268">
    <property type="entry name" value="Peptidase_S16_AS"/>
</dbReference>
<feature type="coiled-coil region" evidence="18">
    <location>
        <begin position="1313"/>
        <end position="1347"/>
    </location>
</feature>
<accession>A0A4S4LXW6</accession>
<keyword evidence="9 15" id="KW-0378">Hydrolase</keyword>
<evidence type="ECO:0000256" key="1">
    <source>
        <dbReference type="ARBA" id="ARBA00004259"/>
    </source>
</evidence>
<evidence type="ECO:0000259" key="21">
    <source>
        <dbReference type="PROSITE" id="PS51787"/>
    </source>
</evidence>
<dbReference type="PROSITE" id="PS01046">
    <property type="entry name" value="LON_SER"/>
    <property type="match status" value="1"/>
</dbReference>
<evidence type="ECO:0000313" key="22">
    <source>
        <dbReference type="EMBL" id="THH17489.1"/>
    </source>
</evidence>
<feature type="active site" evidence="15">
    <location>
        <position position="1761"/>
    </location>
</feature>
<dbReference type="Pfam" id="PF02190">
    <property type="entry name" value="LON_substr_bdg"/>
    <property type="match status" value="1"/>
</dbReference>
<dbReference type="Pfam" id="PF22667">
    <property type="entry name" value="Lon_lid"/>
    <property type="match status" value="1"/>
</dbReference>
<keyword evidence="8 16" id="KW-0547">Nucleotide-binding</keyword>
<evidence type="ECO:0000256" key="11">
    <source>
        <dbReference type="ARBA" id="ARBA00022840"/>
    </source>
</evidence>
<feature type="domain" description="Importin N-terminal" evidence="19">
    <location>
        <begin position="21"/>
        <end position="101"/>
    </location>
</feature>
<dbReference type="InterPro" id="IPR003959">
    <property type="entry name" value="ATPase_AAA_core"/>
</dbReference>
<dbReference type="GO" id="GO:0004252">
    <property type="term" value="F:serine-type endopeptidase activity"/>
    <property type="evidence" value="ECO:0007669"/>
    <property type="project" value="UniProtKB-UniRule"/>
</dbReference>
<evidence type="ECO:0000256" key="9">
    <source>
        <dbReference type="ARBA" id="ARBA00022801"/>
    </source>
</evidence>
<feature type="domain" description="Lon proteolytic" evidence="20">
    <location>
        <begin position="1666"/>
        <end position="1863"/>
    </location>
</feature>
<dbReference type="SMART" id="SM00185">
    <property type="entry name" value="ARM"/>
    <property type="match status" value="3"/>
</dbReference>
<evidence type="ECO:0000256" key="5">
    <source>
        <dbReference type="ARBA" id="ARBA00022490"/>
    </source>
</evidence>
<keyword evidence="23" id="KW-1185">Reference proteome</keyword>
<dbReference type="Pfam" id="PF05362">
    <property type="entry name" value="Lon_C"/>
    <property type="match status" value="1"/>
</dbReference>
<feature type="domain" description="Lon N-terminal" evidence="21">
    <location>
        <begin position="923"/>
        <end position="1141"/>
    </location>
</feature>
<comment type="catalytic activity">
    <reaction evidence="14">
        <text>Hydrolysis of proteins in presence of ATP.</text>
        <dbReference type="EC" id="3.4.21.53"/>
    </reaction>
</comment>
<dbReference type="CDD" id="cd19500">
    <property type="entry name" value="RecA-like_Lon"/>
    <property type="match status" value="1"/>
</dbReference>
<dbReference type="GO" id="GO:0005635">
    <property type="term" value="C:nuclear envelope"/>
    <property type="evidence" value="ECO:0007669"/>
    <property type="project" value="UniProtKB-SubCell"/>
</dbReference>
<dbReference type="InterPro" id="IPR058584">
    <property type="entry name" value="IMB1_TNPO1-like_TPR"/>
</dbReference>
<dbReference type="Pfam" id="PF00004">
    <property type="entry name" value="AAA"/>
    <property type="match status" value="1"/>
</dbReference>
<dbReference type="PROSITE" id="PS50166">
    <property type="entry name" value="IMPORTIN_B_NT"/>
    <property type="match status" value="1"/>
</dbReference>
<proteinExistence type="inferred from homology"/>
<feature type="active site" evidence="15">
    <location>
        <position position="1804"/>
    </location>
</feature>
<dbReference type="GO" id="GO:0030163">
    <property type="term" value="P:protein catabolic process"/>
    <property type="evidence" value="ECO:0007669"/>
    <property type="project" value="InterPro"/>
</dbReference>
<dbReference type="InterPro" id="IPR003593">
    <property type="entry name" value="AAA+_ATPase"/>
</dbReference>
<dbReference type="InterPro" id="IPR011989">
    <property type="entry name" value="ARM-like"/>
</dbReference>
<dbReference type="InterPro" id="IPR008269">
    <property type="entry name" value="Lon_proteolytic"/>
</dbReference>
<evidence type="ECO:0000256" key="2">
    <source>
        <dbReference type="ARBA" id="ARBA00004496"/>
    </source>
</evidence>
<dbReference type="GO" id="GO:0006508">
    <property type="term" value="P:proteolysis"/>
    <property type="evidence" value="ECO:0007669"/>
    <property type="project" value="UniProtKB-KW"/>
</dbReference>
<evidence type="ECO:0000256" key="3">
    <source>
        <dbReference type="ARBA" id="ARBA00010907"/>
    </source>
</evidence>
<dbReference type="GO" id="GO:0006886">
    <property type="term" value="P:intracellular protein transport"/>
    <property type="evidence" value="ECO:0007669"/>
    <property type="project" value="InterPro"/>
</dbReference>
<dbReference type="SUPFAM" id="SSF52540">
    <property type="entry name" value="P-loop containing nucleoside triphosphate hydrolases"/>
    <property type="match status" value="1"/>
</dbReference>
<comment type="similarity">
    <text evidence="3">Belongs to the importin beta family. Importin beta-1 subfamily.</text>
</comment>
<dbReference type="Gene3D" id="1.20.58.1480">
    <property type="match status" value="1"/>
</dbReference>
<dbReference type="Gene3D" id="3.30.230.10">
    <property type="match status" value="1"/>
</dbReference>
<dbReference type="InterPro" id="IPR027417">
    <property type="entry name" value="P-loop_NTPase"/>
</dbReference>
<dbReference type="InterPro" id="IPR027065">
    <property type="entry name" value="Lon_Prtase"/>
</dbReference>
<evidence type="ECO:0000256" key="17">
    <source>
        <dbReference type="RuleBase" id="RU000592"/>
    </source>
</evidence>
<evidence type="ECO:0000259" key="19">
    <source>
        <dbReference type="PROSITE" id="PS50166"/>
    </source>
</evidence>
<evidence type="ECO:0000256" key="13">
    <source>
        <dbReference type="ARBA" id="ARBA00023242"/>
    </source>
</evidence>
<dbReference type="InterPro" id="IPR000225">
    <property type="entry name" value="Armadillo"/>
</dbReference>
<dbReference type="GO" id="GO:0005737">
    <property type="term" value="C:cytoplasm"/>
    <property type="evidence" value="ECO:0007669"/>
    <property type="project" value="UniProtKB-SubCell"/>
</dbReference>
<comment type="caution">
    <text evidence="22">The sequence shown here is derived from an EMBL/GenBank/DDBJ whole genome shotgun (WGS) entry which is preliminary data.</text>
</comment>
<dbReference type="Gene3D" id="3.40.50.300">
    <property type="entry name" value="P-loop containing nucleotide triphosphate hydrolases"/>
    <property type="match status" value="1"/>
</dbReference>
<evidence type="ECO:0000313" key="23">
    <source>
        <dbReference type="Proteomes" id="UP000310158"/>
    </source>
</evidence>
<dbReference type="Pfam" id="PF13513">
    <property type="entry name" value="HEAT_EZ"/>
    <property type="match status" value="1"/>
</dbReference>
<name>A0A4S4LXW6_9AGAM</name>
<dbReference type="InterPro" id="IPR016024">
    <property type="entry name" value="ARM-type_fold"/>
</dbReference>
<dbReference type="PROSITE" id="PS51787">
    <property type="entry name" value="LON_N"/>
    <property type="match status" value="1"/>
</dbReference>
<sequence length="1880" mass="205130">MNAGELLANTLSADQNTREDATQKLESASRENYPAYMLMLSAELVNENTSVFVRNAAGLALKNALTARDITRQTDYSNRWLALDTDTRGKVKQDVLMTLHSPVQKAGSVAAQCVAAIAAVELPQGQWPELIEILLGFVNNAANTPLRIATLNSIGYICESIDPDILSVRANEILTAVVHGARKEEPSPEVQLAATQALYNSLVFIRENFEREGERNYIMQVVCEATQNPSIQVQASAFECLVRIMSLYYHKMAFYMERALFGLTVMGMKSPEETVALQAIEFWTAVAEDEAAMESDYQDSQDGLIDGEVEEPKYFAKIALPEIIPVLLMLLTRQDEDAEEDEWNVSMAAGTCVTFLAQAVHDAIVPAVIPFIEANIKSQDWHQREAAVMAFGSILVGPDPGVLTPLVNQALPILIDMMNDSNIHVKDTTAWTLGRVCESLITTIKPDVHLHPLISALVNGLQDSPRIIANCCWALMNLADGLYEMYDSDNAQTSPLSPYFEGIVSALLRVTETASNESNFRTSAYEAITSFRMEHLLNVQNQILGSDDRNNWNDLQSNLCSVTVSVIRKLNVGIQPLADRIMTLMLQLIQSAGKASTILEDAFLVVGSLAAVIEQQFAPYSQAFLPYLYPALKAYEDTQLCTVAVGIIGDITRALGDESAQYADAFVTVLLENLSSEVLNRNVKIAILACFGDIALAIGPKFEPYLDTAMTVLRQAAALQANPLDYESIDYIASLREGILEAHTGIITGLKNTDKVNLLVPHVPHILELVQTVLADNETGEALEKLAYGVIGDIADSFPNGQAKEFLLVEWMSPALSTKGRYSSDMKKTIRFISEGLIPCVLSTFVSFATPNHGLKTGISASTMMAFASVPLEDEDIILDAEGPLFAGSCDKVPYLKTSKFRIAVLLILSDMSPSPSTSTSKLHTIPLPHPLVLLPSARLTFPIPPTVAEAIVSLIDNADTHPTLAAVPILPPSSEPSADSTQRLNEWGVTARIIRLANPPTRSSVQPHLLTLHGLSRVRLVTPASTDKFMQSDPLPLLDVSLPVPAALPSPESFASFRSASLRLLERLAHDTHQPRRREQWKKTAELVEELPEQRAALMADALVAAVAANTEYDDKLEFLSAADVNDCLKRATTIFIKLASISEVSTKIASAVDESLSKQQKELFLRQQLAAIQAELNSLHSGVGSGLDGASELDQDAEGEDELAEVKRRILAMELGSEERRVGVGEWRRLRRIPQQSAEYGVVRNYLEWLTSLPWSSITPLSPSAGIEGNAATVQPIRSRAFLANAQRQLDADHFGLDRVKRRLIEYLAVVRLREMQAAEAEARVQAEEEKAREAETTKVLADQRPNQKSVEGGTAVGSKALVKYSPDVYDGVSSKSAILPKPVPMKRRARRGVKGPILLFVGPPGTGKTSLGQSIAKALGRPFQRIALGGVRDEGEIRGHRRTYVASGPGLIVQALRKAGRADPVLLLDEIDKVGQSNFHGDPAAALLEVLDPEQNHTFNDHYMNVPIDLSQILFICTANSLDTIAAPLLDRCEIIQLSGYTYDEKLNIARRFLLPKQLKLNGLSPERLTLTEPALLHIVTHYTREAGVRSLERTIGSVVRFRAVEWAEHLDGDADKEKSDALPAIAVPADSSGGGYRSVVEVHELEGILGIARWDGDEHEREPRRGVVYGLVVTGMGEGEIMPVETIAVPGSGKLLLTGSLGAVIKESGELALSWVKTHAYELGITGARAQDPMRVPDTIDVHLHLPAGAQKKDGPSAGIAMTCAFVSLFTGACVPPNIAMTGEITLRGHVTPVGGIKEKVPFPPHIVLGAHRAQITKVILPWANRKEVQLEVPDEVRRGMQFVFVRTLREALEAAFGKGALSWRARMDTVVESRL</sequence>
<gene>
    <name evidence="22" type="ORF">EW146_g3332</name>
</gene>
<dbReference type="InterPro" id="IPR054594">
    <property type="entry name" value="Lon_lid"/>
</dbReference>
<dbReference type="SUPFAM" id="SSF54211">
    <property type="entry name" value="Ribosomal protein S5 domain 2-like"/>
    <property type="match status" value="1"/>
</dbReference>
<dbReference type="EC" id="3.4.21.-" evidence="17"/>
<keyword evidence="18" id="KW-0175">Coiled coil</keyword>
<keyword evidence="11 16" id="KW-0067">ATP-binding</keyword>
<evidence type="ECO:0000256" key="10">
    <source>
        <dbReference type="ARBA" id="ARBA00022825"/>
    </source>
</evidence>
<evidence type="ECO:0000259" key="20">
    <source>
        <dbReference type="PROSITE" id="PS51786"/>
    </source>
</evidence>
<dbReference type="SMART" id="SM00382">
    <property type="entry name" value="AAA"/>
    <property type="match status" value="1"/>
</dbReference>
<keyword evidence="6 15" id="KW-0645">Protease</keyword>
<keyword evidence="12" id="KW-0653">Protein transport</keyword>